<dbReference type="SUPFAM" id="SSF54928">
    <property type="entry name" value="RNA-binding domain, RBD"/>
    <property type="match status" value="3"/>
</dbReference>
<organism evidence="6 7">
    <name type="scientific">Artemia franciscana</name>
    <name type="common">Brine shrimp</name>
    <name type="synonym">Artemia sanfranciscana</name>
    <dbReference type="NCBI Taxonomy" id="6661"/>
    <lineage>
        <taxon>Eukaryota</taxon>
        <taxon>Metazoa</taxon>
        <taxon>Ecdysozoa</taxon>
        <taxon>Arthropoda</taxon>
        <taxon>Crustacea</taxon>
        <taxon>Branchiopoda</taxon>
        <taxon>Anostraca</taxon>
        <taxon>Artemiidae</taxon>
        <taxon>Artemia</taxon>
    </lineage>
</organism>
<evidence type="ECO:0000256" key="1">
    <source>
        <dbReference type="ARBA" id="ARBA00022737"/>
    </source>
</evidence>
<sequence>MGSENGNDDGYVCRLRGLPWSATKDEIANFLGDMNIAGGAEEGVHLTTTREGRATGEAYVELETQEDLDHALKKNKEHMGNRYIEVFKSSKSEMQWVLNKSNKTSFDEFCVRLRGLPFGATKEDVIEFLNGLPIVPNGINLPLDAQGRASGEAYVQFTTPEAVDKALEKHKEKIGHRYIEIFRCSIDEMNSAIAPRLMGMRMGRGRPTPYDRIGGGMGMRSGGFSSGYSDFDDVGYGGFGGSAPSNYGGFGAPFSSYGGFGSPLGPPGRMGPVGGGSFRIQMRGLPYKASEADIAAFFRPLRPVYINISYNDQGKPSGEAYVEFATYDEAIRAMDLDKANMQNRYIELFMEGPGSAGAGGGRFRSEKKFGGMGRR</sequence>
<dbReference type="GO" id="GO:0003723">
    <property type="term" value="F:RNA binding"/>
    <property type="evidence" value="ECO:0007669"/>
    <property type="project" value="UniProtKB-UniRule"/>
</dbReference>
<evidence type="ECO:0000313" key="6">
    <source>
        <dbReference type="EMBL" id="KAK2712478.1"/>
    </source>
</evidence>
<comment type="caution">
    <text evidence="6">The sequence shown here is derived from an EMBL/GenBank/DDBJ whole genome shotgun (WGS) entry which is preliminary data.</text>
</comment>
<dbReference type="PANTHER" id="PTHR13976">
    <property type="entry name" value="HETEROGENEOUS NUCLEAR RIBONUCLEOPROTEIN-RELATED"/>
    <property type="match status" value="1"/>
</dbReference>
<keyword evidence="1" id="KW-0677">Repeat</keyword>
<proteinExistence type="predicted"/>
<dbReference type="EMBL" id="JAVRJZ010000015">
    <property type="protein sequence ID" value="KAK2712478.1"/>
    <property type="molecule type" value="Genomic_DNA"/>
</dbReference>
<feature type="region of interest" description="Disordered" evidence="4">
    <location>
        <begin position="356"/>
        <end position="375"/>
    </location>
</feature>
<reference evidence="6" key="1">
    <citation type="submission" date="2023-07" db="EMBL/GenBank/DDBJ databases">
        <title>Chromosome-level genome assembly of Artemia franciscana.</title>
        <authorList>
            <person name="Jo E."/>
        </authorList>
    </citation>
    <scope>NUCLEOTIDE SEQUENCE</scope>
    <source>
        <tissue evidence="6">Whole body</tissue>
    </source>
</reference>
<dbReference type="InterPro" id="IPR035979">
    <property type="entry name" value="RBD_domain_sf"/>
</dbReference>
<dbReference type="Gene3D" id="3.30.70.330">
    <property type="match status" value="3"/>
</dbReference>
<accession>A0AA88HJL0</accession>
<dbReference type="InterPro" id="IPR000504">
    <property type="entry name" value="RRM_dom"/>
</dbReference>
<feature type="domain" description="RRM" evidence="5">
    <location>
        <begin position="11"/>
        <end position="91"/>
    </location>
</feature>
<dbReference type="InterPro" id="IPR012677">
    <property type="entry name" value="Nucleotide-bd_a/b_plait_sf"/>
</dbReference>
<dbReference type="SMART" id="SM00360">
    <property type="entry name" value="RRM"/>
    <property type="match status" value="3"/>
</dbReference>
<dbReference type="CDD" id="cd12504">
    <property type="entry name" value="RRM2_hnRNPH_CRSF1_like"/>
    <property type="match status" value="1"/>
</dbReference>
<feature type="domain" description="RRM" evidence="5">
    <location>
        <begin position="278"/>
        <end position="353"/>
    </location>
</feature>
<evidence type="ECO:0000313" key="7">
    <source>
        <dbReference type="Proteomes" id="UP001187531"/>
    </source>
</evidence>
<evidence type="ECO:0000259" key="5">
    <source>
        <dbReference type="PROSITE" id="PS50102"/>
    </source>
</evidence>
<dbReference type="CDD" id="cd12503">
    <property type="entry name" value="RRM1_hnRNPH_GRSF1_like"/>
    <property type="match status" value="1"/>
</dbReference>
<evidence type="ECO:0000256" key="3">
    <source>
        <dbReference type="PROSITE-ProRule" id="PRU00176"/>
    </source>
</evidence>
<dbReference type="Pfam" id="PF00076">
    <property type="entry name" value="RRM_1"/>
    <property type="match status" value="3"/>
</dbReference>
<evidence type="ECO:0000256" key="4">
    <source>
        <dbReference type="SAM" id="MobiDB-lite"/>
    </source>
</evidence>
<dbReference type="Proteomes" id="UP001187531">
    <property type="component" value="Unassembled WGS sequence"/>
</dbReference>
<gene>
    <name evidence="6" type="ORF">QYM36_011239</name>
</gene>
<keyword evidence="2 3" id="KW-0694">RNA-binding</keyword>
<protein>
    <recommendedName>
        <fullName evidence="5">RRM domain-containing protein</fullName>
    </recommendedName>
</protein>
<dbReference type="AlphaFoldDB" id="A0AA88HJL0"/>
<evidence type="ECO:0000256" key="2">
    <source>
        <dbReference type="ARBA" id="ARBA00022884"/>
    </source>
</evidence>
<keyword evidence="7" id="KW-1185">Reference proteome</keyword>
<dbReference type="InterPro" id="IPR050666">
    <property type="entry name" value="ESRP"/>
</dbReference>
<name>A0AA88HJL0_ARTSF</name>
<dbReference type="PROSITE" id="PS50102">
    <property type="entry name" value="RRM"/>
    <property type="match status" value="2"/>
</dbReference>